<reference evidence="4 5" key="1">
    <citation type="journal article" date="2016" name="Genome Announc.">
        <title>Complete Genome and Plasmid Sequences for Rhodococcus fascians D188 and Draft Sequences for Rhodococcus Isolates PBTS 1 and PBTS 2.</title>
        <authorList>
            <person name="Stamler R.A."/>
            <person name="Vereecke D."/>
            <person name="Zhang Y."/>
            <person name="Schilkey F."/>
            <person name="Devitt N."/>
            <person name="Randall J.J."/>
        </authorList>
    </citation>
    <scope>NUCLEOTIDE SEQUENCE [LARGE SCALE GENOMIC DNA]</scope>
    <source>
        <strain evidence="4 5">PBTS2</strain>
    </source>
</reference>
<keyword evidence="5" id="KW-1185">Reference proteome</keyword>
<protein>
    <submittedName>
        <fullName evidence="4">Uncharacterized protein</fullName>
    </submittedName>
</protein>
<keyword evidence="1" id="KW-0472">Membrane</keyword>
<dbReference type="Pfam" id="PF02308">
    <property type="entry name" value="MgtC"/>
    <property type="match status" value="1"/>
</dbReference>
<dbReference type="OrthoDB" id="9813718at2"/>
<dbReference type="Pfam" id="PF13194">
    <property type="entry name" value="DUF4010"/>
    <property type="match status" value="1"/>
</dbReference>
<dbReference type="PATRIC" id="fig|1653479.3.peg.2890"/>
<dbReference type="PANTHER" id="PTHR39084:SF1">
    <property type="entry name" value="DUF4010 DOMAIN-CONTAINING PROTEIN"/>
    <property type="match status" value="1"/>
</dbReference>
<dbReference type="InterPro" id="IPR049177">
    <property type="entry name" value="MgtC_SapB_SrpB_YhiD_N"/>
</dbReference>
<feature type="transmembrane region" description="Helical" evidence="1">
    <location>
        <begin position="88"/>
        <end position="112"/>
    </location>
</feature>
<feature type="transmembrane region" description="Helical" evidence="1">
    <location>
        <begin position="164"/>
        <end position="182"/>
    </location>
</feature>
<dbReference type="KEGG" id="rhs:A3Q41_02862"/>
<evidence type="ECO:0000256" key="1">
    <source>
        <dbReference type="SAM" id="Phobius"/>
    </source>
</evidence>
<feature type="transmembrane region" description="Helical" evidence="1">
    <location>
        <begin position="35"/>
        <end position="68"/>
    </location>
</feature>
<organism evidence="4 5">
    <name type="scientific">Rhodococcoides fascians</name>
    <name type="common">Rhodococcus fascians</name>
    <dbReference type="NCBI Taxonomy" id="1828"/>
    <lineage>
        <taxon>Bacteria</taxon>
        <taxon>Bacillati</taxon>
        <taxon>Actinomycetota</taxon>
        <taxon>Actinomycetes</taxon>
        <taxon>Mycobacteriales</taxon>
        <taxon>Nocardiaceae</taxon>
        <taxon>Rhodococcoides</taxon>
    </lineage>
</organism>
<sequence>MDVEPFLVALAIGLLLGFERERSHIRTLPAGSRSFALLSLAGAVAAGFDIWAVSAGIVVVGLLMALAYLRTSEQDAGTTTEIAALVAYLLGTLAYTDPSVAVALAVIVAGLLMSKSRIHRFARQMVSEIELEDAIKFLVAAFVILPLLPDREIGAYGVLNPAKVWLLVVLLTGIGWIGYIGVRTLGPQRGLLVTGLAGGFVSASATTASMGRLSRTTDEMRAPLAGALVASLATFIQLLVVIGFVEPDVLRRLWPPVVAGAMVLVVVAAIVYRGASVAPRDAEVMSVGAEPHTAARPFSLRPALVLAAVLVFALFVGRWGADVLGSRGAVLAAAAAGLADAHAGALGAASLAAKGTITVDSALQAIAAALGSNLLVKSVLAFTSGGHRFGLGFLAAMVLPTVVFAVVMTFVVTMG</sequence>
<feature type="domain" description="MgtC/SapB/SrpB/YhiD N-terminal" evidence="2">
    <location>
        <begin position="7"/>
        <end position="120"/>
    </location>
</feature>
<dbReference type="EMBL" id="CP015220">
    <property type="protein sequence ID" value="AMY24153.1"/>
    <property type="molecule type" value="Genomic_DNA"/>
</dbReference>
<feature type="transmembrane region" description="Helical" evidence="1">
    <location>
        <begin position="222"/>
        <end position="245"/>
    </location>
</feature>
<gene>
    <name evidence="4" type="ORF">A3Q41_02862</name>
</gene>
<evidence type="ECO:0000259" key="2">
    <source>
        <dbReference type="Pfam" id="PF02308"/>
    </source>
</evidence>
<dbReference type="PANTHER" id="PTHR39084">
    <property type="entry name" value="MEMBRANE PROTEIN-RELATED"/>
    <property type="match status" value="1"/>
</dbReference>
<reference evidence="5" key="2">
    <citation type="submission" date="2016-04" db="EMBL/GenBank/DDBJ databases">
        <title>Complete Genome and Plasmid Sequences for Rhodococcus fascians D188 and Draft Sequences for Rhodococcus spp. Isolates PBTS 1 and PBTS 2.</title>
        <authorList>
            <person name="Stamer R."/>
            <person name="Vereecke D."/>
            <person name="Zhang Y."/>
            <person name="Schilkey F."/>
            <person name="Devitt N."/>
            <person name="Randall J."/>
        </authorList>
    </citation>
    <scope>NUCLEOTIDE SEQUENCE [LARGE SCALE GENOMIC DNA]</scope>
    <source>
        <strain evidence="5">PBTS2</strain>
    </source>
</reference>
<feature type="transmembrane region" description="Helical" evidence="1">
    <location>
        <begin position="389"/>
        <end position="412"/>
    </location>
</feature>
<feature type="transmembrane region" description="Helical" evidence="1">
    <location>
        <begin position="298"/>
        <end position="317"/>
    </location>
</feature>
<keyword evidence="1" id="KW-1133">Transmembrane helix</keyword>
<evidence type="ECO:0000259" key="3">
    <source>
        <dbReference type="Pfam" id="PF13194"/>
    </source>
</evidence>
<feature type="transmembrane region" description="Helical" evidence="1">
    <location>
        <begin position="329"/>
        <end position="349"/>
    </location>
</feature>
<feature type="transmembrane region" description="Helical" evidence="1">
    <location>
        <begin position="257"/>
        <end position="278"/>
    </location>
</feature>
<evidence type="ECO:0000313" key="5">
    <source>
        <dbReference type="Proteomes" id="UP000076038"/>
    </source>
</evidence>
<dbReference type="Proteomes" id="UP000076038">
    <property type="component" value="Chromosome"/>
</dbReference>
<feature type="transmembrane region" description="Helical" evidence="1">
    <location>
        <begin position="361"/>
        <end position="382"/>
    </location>
</feature>
<keyword evidence="1" id="KW-0812">Transmembrane</keyword>
<proteinExistence type="predicted"/>
<feature type="transmembrane region" description="Helical" evidence="1">
    <location>
        <begin position="191"/>
        <end position="210"/>
    </location>
</feature>
<accession>A0A143QLV8</accession>
<dbReference type="AlphaFoldDB" id="A0A143QLV8"/>
<feature type="domain" description="DUF4010" evidence="3">
    <location>
        <begin position="169"/>
        <end position="385"/>
    </location>
</feature>
<name>A0A143QLV8_RHOFA</name>
<evidence type="ECO:0000313" key="4">
    <source>
        <dbReference type="EMBL" id="AMY24153.1"/>
    </source>
</evidence>
<dbReference type="InterPro" id="IPR025105">
    <property type="entry name" value="DUF4010"/>
</dbReference>